<evidence type="ECO:0000313" key="2">
    <source>
        <dbReference type="EMBL" id="SVA44640.1"/>
    </source>
</evidence>
<reference evidence="2" key="1">
    <citation type="submission" date="2018-05" db="EMBL/GenBank/DDBJ databases">
        <authorList>
            <person name="Lanie J.A."/>
            <person name="Ng W.-L."/>
            <person name="Kazmierczak K.M."/>
            <person name="Andrzejewski T.M."/>
            <person name="Davidsen T.M."/>
            <person name="Wayne K.J."/>
            <person name="Tettelin H."/>
            <person name="Glass J.I."/>
            <person name="Rusch D."/>
            <person name="Podicherti R."/>
            <person name="Tsui H.-C.T."/>
            <person name="Winkler M.E."/>
        </authorList>
    </citation>
    <scope>NUCLEOTIDE SEQUENCE</scope>
</reference>
<dbReference type="Gene3D" id="1.10.238.10">
    <property type="entry name" value="EF-hand"/>
    <property type="match status" value="1"/>
</dbReference>
<dbReference type="AlphaFoldDB" id="A0A381VWG6"/>
<gene>
    <name evidence="2" type="ORF">METZ01_LOCUS97494</name>
</gene>
<dbReference type="PROSITE" id="PS50222">
    <property type="entry name" value="EF_HAND_2"/>
    <property type="match status" value="1"/>
</dbReference>
<dbReference type="InterPro" id="IPR011992">
    <property type="entry name" value="EF-hand-dom_pair"/>
</dbReference>
<organism evidence="2">
    <name type="scientific">marine metagenome</name>
    <dbReference type="NCBI Taxonomy" id="408172"/>
    <lineage>
        <taxon>unclassified sequences</taxon>
        <taxon>metagenomes</taxon>
        <taxon>ecological metagenomes</taxon>
    </lineage>
</organism>
<proteinExistence type="predicted"/>
<feature type="domain" description="EF-hand" evidence="1">
    <location>
        <begin position="44"/>
        <end position="79"/>
    </location>
</feature>
<evidence type="ECO:0000259" key="1">
    <source>
        <dbReference type="PROSITE" id="PS50222"/>
    </source>
</evidence>
<protein>
    <recommendedName>
        <fullName evidence="1">EF-hand domain-containing protein</fullName>
    </recommendedName>
</protein>
<dbReference type="EMBL" id="UINC01009998">
    <property type="protein sequence ID" value="SVA44640.1"/>
    <property type="molecule type" value="Genomic_DNA"/>
</dbReference>
<dbReference type="SUPFAM" id="SSF47473">
    <property type="entry name" value="EF-hand"/>
    <property type="match status" value="1"/>
</dbReference>
<name>A0A381VWG6_9ZZZZ</name>
<sequence>VLSVRVPVVPWVARHCDFVSRQLAVKKFRFTKYLFLLASSTLVPAADTVVNRLQKMDRDGDGQLSREEAPKSIRKFKFDLADRNKDGFL</sequence>
<feature type="non-terminal residue" evidence="2">
    <location>
        <position position="89"/>
    </location>
</feature>
<accession>A0A381VWG6</accession>
<feature type="non-terminal residue" evidence="2">
    <location>
        <position position="1"/>
    </location>
</feature>
<dbReference type="Pfam" id="PF13202">
    <property type="entry name" value="EF-hand_5"/>
    <property type="match status" value="1"/>
</dbReference>
<dbReference type="InterPro" id="IPR002048">
    <property type="entry name" value="EF_hand_dom"/>
</dbReference>
<dbReference type="GO" id="GO:0005509">
    <property type="term" value="F:calcium ion binding"/>
    <property type="evidence" value="ECO:0007669"/>
    <property type="project" value="InterPro"/>
</dbReference>